<name>A0A850P627_9PROT</name>
<evidence type="ECO:0000313" key="2">
    <source>
        <dbReference type="EMBL" id="NVN39388.1"/>
    </source>
</evidence>
<keyword evidence="3" id="KW-1185">Reference proteome</keyword>
<feature type="compositionally biased region" description="Gly residues" evidence="1">
    <location>
        <begin position="15"/>
        <end position="27"/>
    </location>
</feature>
<reference evidence="2 3" key="1">
    <citation type="submission" date="2020-06" db="EMBL/GenBank/DDBJ databases">
        <title>Description of novel acetic acid bacteria.</title>
        <authorList>
            <person name="Sombolestani A."/>
        </authorList>
    </citation>
    <scope>NUCLEOTIDE SEQUENCE [LARGE SCALE GENOMIC DNA]</scope>
    <source>
        <strain evidence="2 3">LMG 27010</strain>
    </source>
</reference>
<comment type="caution">
    <text evidence="2">The sequence shown here is derived from an EMBL/GenBank/DDBJ whole genome shotgun (WGS) entry which is preliminary data.</text>
</comment>
<protein>
    <submittedName>
        <fullName evidence="2">Uncharacterized protein</fullName>
    </submittedName>
</protein>
<dbReference type="Proteomes" id="UP000585665">
    <property type="component" value="Unassembled WGS sequence"/>
</dbReference>
<evidence type="ECO:0000313" key="3">
    <source>
        <dbReference type="Proteomes" id="UP000585665"/>
    </source>
</evidence>
<evidence type="ECO:0000256" key="1">
    <source>
        <dbReference type="SAM" id="MobiDB-lite"/>
    </source>
</evidence>
<sequence>MLRPDGMGTHVPGRFIGGTGNPDGPGDGRSVAYLLAEIEETERCDEQEADDGAVFNGGHASLSQLMGQGCHTVMHQPSVPIRHCVRSWWRSGGDGVWSRAMRTATQAGMGLPHH</sequence>
<proteinExistence type="predicted"/>
<dbReference type="AlphaFoldDB" id="A0A850P627"/>
<organism evidence="2 3">
    <name type="scientific">Ameyamaea chiangmaiensis</name>
    <dbReference type="NCBI Taxonomy" id="442969"/>
    <lineage>
        <taxon>Bacteria</taxon>
        <taxon>Pseudomonadati</taxon>
        <taxon>Pseudomonadota</taxon>
        <taxon>Alphaproteobacteria</taxon>
        <taxon>Acetobacterales</taxon>
        <taxon>Acetobacteraceae</taxon>
        <taxon>Ameyamaea</taxon>
    </lineage>
</organism>
<feature type="region of interest" description="Disordered" evidence="1">
    <location>
        <begin position="1"/>
        <end position="28"/>
    </location>
</feature>
<dbReference type="EMBL" id="JABXXR010000007">
    <property type="protein sequence ID" value="NVN39388.1"/>
    <property type="molecule type" value="Genomic_DNA"/>
</dbReference>
<gene>
    <name evidence="2" type="ORF">HUK82_02245</name>
</gene>
<dbReference type="RefSeq" id="WP_176612406.1">
    <property type="nucleotide sequence ID" value="NZ_JABXXR010000007.1"/>
</dbReference>
<accession>A0A850P627</accession>